<dbReference type="Proteomes" id="UP000826300">
    <property type="component" value="Chromosome"/>
</dbReference>
<dbReference type="InterPro" id="IPR013154">
    <property type="entry name" value="ADH-like_N"/>
</dbReference>
<dbReference type="InterPro" id="IPR050129">
    <property type="entry name" value="Zn_alcohol_dh"/>
</dbReference>
<dbReference type="Pfam" id="PF00107">
    <property type="entry name" value="ADH_zinc_N"/>
    <property type="match status" value="1"/>
</dbReference>
<dbReference type="Pfam" id="PF08240">
    <property type="entry name" value="ADH_N"/>
    <property type="match status" value="1"/>
</dbReference>
<evidence type="ECO:0000259" key="4">
    <source>
        <dbReference type="SMART" id="SM00829"/>
    </source>
</evidence>
<keyword evidence="3" id="KW-0560">Oxidoreductase</keyword>
<gene>
    <name evidence="5" type="ORF">JO391_17795</name>
</gene>
<protein>
    <submittedName>
        <fullName evidence="5">Zinc-dependent dehydrogenase</fullName>
    </submittedName>
</protein>
<name>A0A8G1EBE7_9RHOB</name>
<dbReference type="InterPro" id="IPR020843">
    <property type="entry name" value="ER"/>
</dbReference>
<proteinExistence type="predicted"/>
<keyword evidence="6" id="KW-1185">Reference proteome</keyword>
<dbReference type="PANTHER" id="PTHR43401:SF2">
    <property type="entry name" value="L-THREONINE 3-DEHYDROGENASE"/>
    <property type="match status" value="1"/>
</dbReference>
<organism evidence="5 6">
    <name type="scientific">Neotabrizicola shimadae</name>
    <dbReference type="NCBI Taxonomy" id="2807096"/>
    <lineage>
        <taxon>Bacteria</taxon>
        <taxon>Pseudomonadati</taxon>
        <taxon>Pseudomonadota</taxon>
        <taxon>Alphaproteobacteria</taxon>
        <taxon>Rhodobacterales</taxon>
        <taxon>Paracoccaceae</taxon>
        <taxon>Neotabrizicola</taxon>
    </lineage>
</organism>
<dbReference type="InterPro" id="IPR036291">
    <property type="entry name" value="NAD(P)-bd_dom_sf"/>
</dbReference>
<dbReference type="KEGG" id="nsm:JO391_17795"/>
<dbReference type="AlphaFoldDB" id="A0A8G1EBE7"/>
<keyword evidence="2" id="KW-0862">Zinc</keyword>
<dbReference type="GO" id="GO:0046872">
    <property type="term" value="F:metal ion binding"/>
    <property type="evidence" value="ECO:0007669"/>
    <property type="project" value="UniProtKB-KW"/>
</dbReference>
<feature type="domain" description="Enoyl reductase (ER)" evidence="4">
    <location>
        <begin position="26"/>
        <end position="361"/>
    </location>
</feature>
<accession>A0A8G1EBE7</accession>
<sequence>MLRESFLSVSFVHVAREASVKAAILQAPNQMQLGLTADPVTEPGDLILRVKAATICGTDIRVFRGRKTAGIRYPSIIGHEFAGEIVAVHGPSLFNVGQRVGVCPAIPCGHCPQCTRGRENLCPDLQAIGYEIDGAFAEFIRIPARAVELGNVHLLPDHVSHEEASLVEPLACVLNGQNKVGLRQGDHVVILGAGPIGTLHVKLARLRGAARVIVSEPNAARREAALAFGADVVIDPNAGDLRAAVRAQTRGLGADVVICAIGIPALAAQAVGLAAKGGRVSLFAGFSKGETGTLDVNAIHYEELRLTGAFGLSRKDYEDALNMVADGRIDLTGMVTHRYGLNEVDAAFSMAESGSAMKVAISDV</sequence>
<evidence type="ECO:0000313" key="5">
    <source>
        <dbReference type="EMBL" id="QYZ69550.1"/>
    </source>
</evidence>
<evidence type="ECO:0000256" key="3">
    <source>
        <dbReference type="ARBA" id="ARBA00023002"/>
    </source>
</evidence>
<dbReference type="Gene3D" id="3.90.180.10">
    <property type="entry name" value="Medium-chain alcohol dehydrogenases, catalytic domain"/>
    <property type="match status" value="1"/>
</dbReference>
<evidence type="ECO:0000313" key="6">
    <source>
        <dbReference type="Proteomes" id="UP000826300"/>
    </source>
</evidence>
<dbReference type="CDD" id="cd08235">
    <property type="entry name" value="iditol_2_DH_like"/>
    <property type="match status" value="1"/>
</dbReference>
<reference evidence="5" key="1">
    <citation type="submission" date="2021-02" db="EMBL/GenBank/DDBJ databases">
        <title>Rhodobacter shimadae sp. nov., an aerobic anoxygenic phototrophic bacterium isolated from a hot spring.</title>
        <authorList>
            <person name="Muramatsu S."/>
            <person name="Haruta S."/>
            <person name="Hirose S."/>
            <person name="Hanada S."/>
        </authorList>
    </citation>
    <scope>NUCLEOTIDE SEQUENCE</scope>
    <source>
        <strain evidence="5">N10</strain>
    </source>
</reference>
<dbReference type="SUPFAM" id="SSF51735">
    <property type="entry name" value="NAD(P)-binding Rossmann-fold domains"/>
    <property type="match status" value="1"/>
</dbReference>
<dbReference type="PANTHER" id="PTHR43401">
    <property type="entry name" value="L-THREONINE 3-DEHYDROGENASE"/>
    <property type="match status" value="1"/>
</dbReference>
<dbReference type="InterPro" id="IPR011032">
    <property type="entry name" value="GroES-like_sf"/>
</dbReference>
<evidence type="ECO:0000256" key="2">
    <source>
        <dbReference type="ARBA" id="ARBA00022833"/>
    </source>
</evidence>
<dbReference type="SUPFAM" id="SSF50129">
    <property type="entry name" value="GroES-like"/>
    <property type="match status" value="1"/>
</dbReference>
<dbReference type="InterPro" id="IPR013149">
    <property type="entry name" value="ADH-like_C"/>
</dbReference>
<dbReference type="Gene3D" id="3.40.50.720">
    <property type="entry name" value="NAD(P)-binding Rossmann-like Domain"/>
    <property type="match status" value="1"/>
</dbReference>
<dbReference type="EMBL" id="CP069370">
    <property type="protein sequence ID" value="QYZ69550.1"/>
    <property type="molecule type" value="Genomic_DNA"/>
</dbReference>
<dbReference type="SMART" id="SM00829">
    <property type="entry name" value="PKS_ER"/>
    <property type="match status" value="1"/>
</dbReference>
<keyword evidence="1" id="KW-0479">Metal-binding</keyword>
<evidence type="ECO:0000256" key="1">
    <source>
        <dbReference type="ARBA" id="ARBA00022723"/>
    </source>
</evidence>
<dbReference type="GO" id="GO:0016491">
    <property type="term" value="F:oxidoreductase activity"/>
    <property type="evidence" value="ECO:0007669"/>
    <property type="project" value="UniProtKB-KW"/>
</dbReference>